<dbReference type="InterPro" id="IPR013320">
    <property type="entry name" value="ConA-like_dom_sf"/>
</dbReference>
<keyword evidence="1" id="KW-0732">Signal</keyword>
<dbReference type="PANTHER" id="PTHR42535:SF2">
    <property type="entry name" value="CHROMOSOME UNDETERMINED SCAFFOLD_146, WHOLE GENOME SHOTGUN SEQUENCE"/>
    <property type="match status" value="1"/>
</dbReference>
<dbReference type="AlphaFoldDB" id="A0A942TPA1"/>
<evidence type="ECO:0000313" key="4">
    <source>
        <dbReference type="EMBL" id="MBS4200933.1"/>
    </source>
</evidence>
<reference evidence="4 5" key="1">
    <citation type="submission" date="2021-05" db="EMBL/GenBank/DDBJ databases">
        <title>Novel Bacillus species.</title>
        <authorList>
            <person name="Liu G."/>
        </authorList>
    </citation>
    <scope>NUCLEOTIDE SEQUENCE [LARGE SCALE GENOMIC DNA]</scope>
    <source>
        <strain evidence="4 5">FJAT-49732</strain>
    </source>
</reference>
<dbReference type="RefSeq" id="WP_213111460.1">
    <property type="nucleotide sequence ID" value="NZ_JAGYPJ010000001.1"/>
</dbReference>
<dbReference type="SUPFAM" id="SSF49899">
    <property type="entry name" value="Concanavalin A-like lectins/glucanases"/>
    <property type="match status" value="1"/>
</dbReference>
<keyword evidence="2" id="KW-1015">Disulfide bond</keyword>
<evidence type="ECO:0000313" key="5">
    <source>
        <dbReference type="Proteomes" id="UP000682713"/>
    </source>
</evidence>
<evidence type="ECO:0000256" key="1">
    <source>
        <dbReference type="ARBA" id="ARBA00022729"/>
    </source>
</evidence>
<protein>
    <submittedName>
        <fullName evidence="4">LamG domain-containing protein</fullName>
    </submittedName>
</protein>
<dbReference type="Proteomes" id="UP000682713">
    <property type="component" value="Unassembled WGS sequence"/>
</dbReference>
<evidence type="ECO:0000256" key="2">
    <source>
        <dbReference type="ARBA" id="ARBA00023157"/>
    </source>
</evidence>
<comment type="caution">
    <text evidence="4">The sequence shown here is derived from an EMBL/GenBank/DDBJ whole genome shotgun (WGS) entry which is preliminary data.</text>
</comment>
<organism evidence="4 5">
    <name type="scientific">Lederbergia citrisecunda</name>
    <dbReference type="NCBI Taxonomy" id="2833583"/>
    <lineage>
        <taxon>Bacteria</taxon>
        <taxon>Bacillati</taxon>
        <taxon>Bacillota</taxon>
        <taxon>Bacilli</taxon>
        <taxon>Bacillales</taxon>
        <taxon>Bacillaceae</taxon>
        <taxon>Lederbergia</taxon>
    </lineage>
</organism>
<dbReference type="Pfam" id="PF13385">
    <property type="entry name" value="Laminin_G_3"/>
    <property type="match status" value="1"/>
</dbReference>
<feature type="domain" description="LamG-like jellyroll fold" evidence="3">
    <location>
        <begin position="67"/>
        <end position="204"/>
    </location>
</feature>
<accession>A0A942TPA1</accession>
<name>A0A942TPA1_9BACI</name>
<proteinExistence type="predicted"/>
<gene>
    <name evidence="4" type="ORF">KHA93_14950</name>
</gene>
<sequence>MSNLRQGLVGEYLFNGNAEDTSGNGHHGRVEGAALTTNRFGETDQAYAFSGEGDYIVLDPPPALSPEAFSVSVWVKYDEETILKGWNNAIISQDDHGRQKNNSQRVFQLSTKGDFFTWHRMGARDVVGKHPIQQGVWYHVVAIYNGTHHKLYVNGELQDEQIGRFVPNLEEPIFFGKKNSKEKRFWFHGMLDDIRIYNRELLNNEVSNLFTENGYSGDPQMRPIVVRRKRKSIKETSKFPLRNTLERQQLNWNDCYNSFAQALDGAIKYSNKSISLQDTLAYTGQAFFINAGNASILPMDVFGDGSLVRAALNNLGFDMEVLSANIYGGDWEEDTVEKALDMIRESIQRGLAVVGWNLDNYEHGLIYGYDDERRILNIHDINAQNGGELSYDEFGRRTRNGEPINPEMFVLVLKERKETPHLNVTRYTEEEDASYRKTLRTALDIAITHIDDEGQEENESKNGIAAIDAWISAFELGSAHEFFTSYNLLWITSSRQYLIPFFTQSAITHCMAIQDNTLQGLMMKAAEVYMLSYQAWVRMRQLFPFPESADTSDPLLKAEAIKILLEARAAEVAGLKILRDIVRHLYNDFPSIGKQIVG</sequence>
<dbReference type="PANTHER" id="PTHR42535">
    <property type="entry name" value="OOKINETE PROTEIN, PUTATIVE-RELATED"/>
    <property type="match status" value="1"/>
</dbReference>
<dbReference type="InterPro" id="IPR006558">
    <property type="entry name" value="LamG-like"/>
</dbReference>
<keyword evidence="5" id="KW-1185">Reference proteome</keyword>
<evidence type="ECO:0000259" key="3">
    <source>
        <dbReference type="SMART" id="SM00560"/>
    </source>
</evidence>
<dbReference type="Gene3D" id="2.60.120.200">
    <property type="match status" value="1"/>
</dbReference>
<dbReference type="SMART" id="SM00560">
    <property type="entry name" value="LamGL"/>
    <property type="match status" value="1"/>
</dbReference>
<dbReference type="EMBL" id="JAGYPJ010000001">
    <property type="protein sequence ID" value="MBS4200933.1"/>
    <property type="molecule type" value="Genomic_DNA"/>
</dbReference>